<evidence type="ECO:0000313" key="2">
    <source>
        <dbReference type="Proteomes" id="UP000790709"/>
    </source>
</evidence>
<proteinExistence type="predicted"/>
<evidence type="ECO:0000313" key="1">
    <source>
        <dbReference type="EMBL" id="KAH7924900.1"/>
    </source>
</evidence>
<feature type="non-terminal residue" evidence="1">
    <location>
        <position position="1"/>
    </location>
</feature>
<gene>
    <name evidence="1" type="ORF">BV22DRAFT_983895</name>
</gene>
<reference evidence="1" key="1">
    <citation type="journal article" date="2021" name="New Phytol.">
        <title>Evolutionary innovations through gain and loss of genes in the ectomycorrhizal Boletales.</title>
        <authorList>
            <person name="Wu G."/>
            <person name="Miyauchi S."/>
            <person name="Morin E."/>
            <person name="Kuo A."/>
            <person name="Drula E."/>
            <person name="Varga T."/>
            <person name="Kohler A."/>
            <person name="Feng B."/>
            <person name="Cao Y."/>
            <person name="Lipzen A."/>
            <person name="Daum C."/>
            <person name="Hundley H."/>
            <person name="Pangilinan J."/>
            <person name="Johnson J."/>
            <person name="Barry K."/>
            <person name="LaButti K."/>
            <person name="Ng V."/>
            <person name="Ahrendt S."/>
            <person name="Min B."/>
            <person name="Choi I.G."/>
            <person name="Park H."/>
            <person name="Plett J.M."/>
            <person name="Magnuson J."/>
            <person name="Spatafora J.W."/>
            <person name="Nagy L.G."/>
            <person name="Henrissat B."/>
            <person name="Grigoriev I.V."/>
            <person name="Yang Z.L."/>
            <person name="Xu J."/>
            <person name="Martin F.M."/>
        </authorList>
    </citation>
    <scope>NUCLEOTIDE SEQUENCE</scope>
    <source>
        <strain evidence="1">KUC20120723A-06</strain>
    </source>
</reference>
<dbReference type="Proteomes" id="UP000790709">
    <property type="component" value="Unassembled WGS sequence"/>
</dbReference>
<organism evidence="1 2">
    <name type="scientific">Leucogyrophana mollusca</name>
    <dbReference type="NCBI Taxonomy" id="85980"/>
    <lineage>
        <taxon>Eukaryota</taxon>
        <taxon>Fungi</taxon>
        <taxon>Dikarya</taxon>
        <taxon>Basidiomycota</taxon>
        <taxon>Agaricomycotina</taxon>
        <taxon>Agaricomycetes</taxon>
        <taxon>Agaricomycetidae</taxon>
        <taxon>Boletales</taxon>
        <taxon>Boletales incertae sedis</taxon>
        <taxon>Leucogyrophana</taxon>
    </lineage>
</organism>
<sequence length="95" mass="10809">GALESSLKANEKWCDFHKSPTHNTSDCRTLKKGKEKDWKRKGKEKEWKKSEKANQAEETSDSDSSEEEQSNIATERVNISKSLAKHIQAYLASEP</sequence>
<comment type="caution">
    <text evidence="1">The sequence shown here is derived from an EMBL/GenBank/DDBJ whole genome shotgun (WGS) entry which is preliminary data.</text>
</comment>
<feature type="non-terminal residue" evidence="1">
    <location>
        <position position="95"/>
    </location>
</feature>
<accession>A0ACB8BGD3</accession>
<keyword evidence="2" id="KW-1185">Reference proteome</keyword>
<name>A0ACB8BGD3_9AGAM</name>
<dbReference type="EMBL" id="MU266413">
    <property type="protein sequence ID" value="KAH7924900.1"/>
    <property type="molecule type" value="Genomic_DNA"/>
</dbReference>
<protein>
    <submittedName>
        <fullName evidence="1">Uncharacterized protein</fullName>
    </submittedName>
</protein>